<proteinExistence type="predicted"/>
<dbReference type="Proteomes" id="UP000275267">
    <property type="component" value="Unassembled WGS sequence"/>
</dbReference>
<reference evidence="3" key="1">
    <citation type="journal article" date="2019" name="Nat. Commun.">
        <title>The genome of broomcorn millet.</title>
        <authorList>
            <person name="Zou C."/>
            <person name="Miki D."/>
            <person name="Li D."/>
            <person name="Tang Q."/>
            <person name="Xiao L."/>
            <person name="Rajput S."/>
            <person name="Deng P."/>
            <person name="Jia W."/>
            <person name="Huang R."/>
            <person name="Zhang M."/>
            <person name="Sun Y."/>
            <person name="Hu J."/>
            <person name="Fu X."/>
            <person name="Schnable P.S."/>
            <person name="Li F."/>
            <person name="Zhang H."/>
            <person name="Feng B."/>
            <person name="Zhu X."/>
            <person name="Liu R."/>
            <person name="Schnable J.C."/>
            <person name="Zhu J.-K."/>
            <person name="Zhang H."/>
        </authorList>
    </citation>
    <scope>NUCLEOTIDE SEQUENCE [LARGE SCALE GENOMIC DNA]</scope>
</reference>
<dbReference type="AlphaFoldDB" id="A0A3L6TJC5"/>
<evidence type="ECO:0000313" key="3">
    <source>
        <dbReference type="Proteomes" id="UP000275267"/>
    </source>
</evidence>
<keyword evidence="3" id="KW-1185">Reference proteome</keyword>
<sequence>MPDTRDRGVRSQKYDAEGMVWKKIVIRHLTPCQGKLYFRASMVKHGILEFNPHPTIRIVPMHSLPRVVPPNPWGFVAHGCRFEMDGEPHQFFVFYYEDPAVATSIALYRIDVDREQWCEVDDIGDRALLWSGYRGGCCSASKFGMELNCVYMIHDYDSSLHIFNITERTERVCFHPSKDDIPELSAEAFWLLPSTN</sequence>
<comment type="caution">
    <text evidence="2">The sequence shown here is derived from an EMBL/GenBank/DDBJ whole genome shotgun (WGS) entry which is preliminary data.</text>
</comment>
<evidence type="ECO:0000259" key="1">
    <source>
        <dbReference type="Pfam" id="PF03478"/>
    </source>
</evidence>
<protein>
    <recommendedName>
        <fullName evidence="1">KIB1-4 beta-propeller domain-containing protein</fullName>
    </recommendedName>
</protein>
<dbReference type="Pfam" id="PF03478">
    <property type="entry name" value="Beta-prop_KIB1-4"/>
    <property type="match status" value="1"/>
</dbReference>
<dbReference type="OrthoDB" id="1863935at2759"/>
<dbReference type="EMBL" id="PQIB02000001">
    <property type="protein sequence ID" value="RLN40367.1"/>
    <property type="molecule type" value="Genomic_DNA"/>
</dbReference>
<name>A0A3L6TJC5_PANMI</name>
<gene>
    <name evidence="2" type="ORF">C2845_PM01G01640</name>
</gene>
<evidence type="ECO:0000313" key="2">
    <source>
        <dbReference type="EMBL" id="RLN40367.1"/>
    </source>
</evidence>
<feature type="domain" description="KIB1-4 beta-propeller" evidence="1">
    <location>
        <begin position="28"/>
        <end position="164"/>
    </location>
</feature>
<organism evidence="2 3">
    <name type="scientific">Panicum miliaceum</name>
    <name type="common">Proso millet</name>
    <name type="synonym">Broomcorn millet</name>
    <dbReference type="NCBI Taxonomy" id="4540"/>
    <lineage>
        <taxon>Eukaryota</taxon>
        <taxon>Viridiplantae</taxon>
        <taxon>Streptophyta</taxon>
        <taxon>Embryophyta</taxon>
        <taxon>Tracheophyta</taxon>
        <taxon>Spermatophyta</taxon>
        <taxon>Magnoliopsida</taxon>
        <taxon>Liliopsida</taxon>
        <taxon>Poales</taxon>
        <taxon>Poaceae</taxon>
        <taxon>PACMAD clade</taxon>
        <taxon>Panicoideae</taxon>
        <taxon>Panicodae</taxon>
        <taxon>Paniceae</taxon>
        <taxon>Panicinae</taxon>
        <taxon>Panicum</taxon>
        <taxon>Panicum sect. Panicum</taxon>
    </lineage>
</organism>
<dbReference type="InterPro" id="IPR005174">
    <property type="entry name" value="KIB1-4_b-propeller"/>
</dbReference>
<accession>A0A3L6TJC5</accession>